<comment type="caution">
    <text evidence="1">The sequence shown here is derived from an EMBL/GenBank/DDBJ whole genome shotgun (WGS) entry which is preliminary data.</text>
</comment>
<protein>
    <recommendedName>
        <fullName evidence="3">DUF1232 domain-containing protein</fullName>
    </recommendedName>
</protein>
<evidence type="ECO:0008006" key="3">
    <source>
        <dbReference type="Google" id="ProtNLM"/>
    </source>
</evidence>
<dbReference type="RefSeq" id="WP_106990083.1">
    <property type="nucleotide sequence ID" value="NZ_KZ679087.1"/>
</dbReference>
<proteinExistence type="predicted"/>
<dbReference type="OrthoDB" id="6023226at2"/>
<dbReference type="Proteomes" id="UP000241736">
    <property type="component" value="Unassembled WGS sequence"/>
</dbReference>
<sequence>MNSLRHDTLALRLPPESPASRRRQVAGLALEDSQVERFNTVLAHIDPNAPRISADQVVTLARWLQDLPRERAVAILSERLARVERLRRMLNDGDWEVDAELRERSRMLISYLQQVDDLIPDDQPLVGHLDDALLVELAWPAFREETLDYGDYCRFLSERRPRGSAYERRLAWENACLAEAALLQQRRDVRARSYAAPAPLPLHFRVS</sequence>
<evidence type="ECO:0000313" key="2">
    <source>
        <dbReference type="Proteomes" id="UP000241736"/>
    </source>
</evidence>
<accession>A0A2P6M9T5</accession>
<keyword evidence="2" id="KW-1185">Reference proteome</keyword>
<name>A0A2P6M9T5_9GAMM</name>
<reference evidence="1 2" key="1">
    <citation type="submission" date="2018-03" db="EMBL/GenBank/DDBJ databases">
        <title>Arenimonas caeni sp. nov., isolated from activated sludge.</title>
        <authorList>
            <person name="Liu H."/>
        </authorList>
    </citation>
    <scope>NUCLEOTIDE SEQUENCE [LARGE SCALE GENOMIC DNA]</scope>
    <source>
        <strain evidence="2">z29</strain>
    </source>
</reference>
<dbReference type="EMBL" id="PVLF01000005">
    <property type="protein sequence ID" value="PRH82738.1"/>
    <property type="molecule type" value="Genomic_DNA"/>
</dbReference>
<evidence type="ECO:0000313" key="1">
    <source>
        <dbReference type="EMBL" id="PRH82738.1"/>
    </source>
</evidence>
<organism evidence="1 2">
    <name type="scientific">Arenimonas caeni</name>
    <dbReference type="NCBI Taxonomy" id="2058085"/>
    <lineage>
        <taxon>Bacteria</taxon>
        <taxon>Pseudomonadati</taxon>
        <taxon>Pseudomonadota</taxon>
        <taxon>Gammaproteobacteria</taxon>
        <taxon>Lysobacterales</taxon>
        <taxon>Lysobacteraceae</taxon>
        <taxon>Arenimonas</taxon>
    </lineage>
</organism>
<gene>
    <name evidence="1" type="ORF">C6N40_05885</name>
</gene>
<dbReference type="AlphaFoldDB" id="A0A2P6M9T5"/>